<dbReference type="PROSITE" id="PS50297">
    <property type="entry name" value="ANK_REP_REGION"/>
    <property type="match status" value="1"/>
</dbReference>
<dbReference type="InterPro" id="IPR000571">
    <property type="entry name" value="Znf_CCCH"/>
</dbReference>
<dbReference type="SMART" id="SM00356">
    <property type="entry name" value="ZnF_C3H1"/>
    <property type="match status" value="2"/>
</dbReference>
<evidence type="ECO:0000259" key="9">
    <source>
        <dbReference type="PROSITE" id="PS50103"/>
    </source>
</evidence>
<dbReference type="Proteomes" id="UP000027138">
    <property type="component" value="Unassembled WGS sequence"/>
</dbReference>
<evidence type="ECO:0000256" key="2">
    <source>
        <dbReference type="ARBA" id="ARBA00022737"/>
    </source>
</evidence>
<evidence type="ECO:0000256" key="8">
    <source>
        <dbReference type="SAM" id="MobiDB-lite"/>
    </source>
</evidence>
<keyword evidence="6" id="KW-0040">ANK repeat</keyword>
<evidence type="ECO:0000313" key="10">
    <source>
        <dbReference type="EMBL" id="KDP46484.1"/>
    </source>
</evidence>
<dbReference type="PROSITE" id="PS50103">
    <property type="entry name" value="ZF_C3H1"/>
    <property type="match status" value="1"/>
</dbReference>
<dbReference type="Gene3D" id="3.30.1370.210">
    <property type="match status" value="1"/>
</dbReference>
<reference evidence="10 11" key="1">
    <citation type="journal article" date="2014" name="PLoS ONE">
        <title>Global Analysis of Gene Expression Profiles in Physic Nut (Jatropha curcas L.) Seedlings Exposed to Salt Stress.</title>
        <authorList>
            <person name="Zhang L."/>
            <person name="Zhang C."/>
            <person name="Wu P."/>
            <person name="Chen Y."/>
            <person name="Li M."/>
            <person name="Jiang H."/>
            <person name="Wu G."/>
        </authorList>
    </citation>
    <scope>NUCLEOTIDE SEQUENCE [LARGE SCALE GENOMIC DNA]</scope>
    <source>
        <strain evidence="11">cv. GZQX0401</strain>
        <tissue evidence="10">Young leaves</tissue>
    </source>
</reference>
<accession>A0A067LPM4</accession>
<evidence type="ECO:0000256" key="6">
    <source>
        <dbReference type="PROSITE-ProRule" id="PRU00023"/>
    </source>
</evidence>
<dbReference type="InterPro" id="IPR002110">
    <property type="entry name" value="Ankyrin_rpt"/>
</dbReference>
<dbReference type="GO" id="GO:0003677">
    <property type="term" value="F:DNA binding"/>
    <property type="evidence" value="ECO:0007669"/>
    <property type="project" value="UniProtKB-KW"/>
</dbReference>
<dbReference type="Pfam" id="PF12796">
    <property type="entry name" value="Ank_2"/>
    <property type="match status" value="1"/>
</dbReference>
<dbReference type="EMBL" id="KK914217">
    <property type="protein sequence ID" value="KDP46484.1"/>
    <property type="molecule type" value="Genomic_DNA"/>
</dbReference>
<dbReference type="SUPFAM" id="SSF48403">
    <property type="entry name" value="Ankyrin repeat"/>
    <property type="match status" value="1"/>
</dbReference>
<dbReference type="OrthoDB" id="410307at2759"/>
<keyword evidence="4 7" id="KW-0862">Zinc</keyword>
<dbReference type="PANTHER" id="PTHR14493:SF87">
    <property type="entry name" value="ZINC FINGER CCCH DOMAIN-CONTAINING PROTEIN 66"/>
    <property type="match status" value="1"/>
</dbReference>
<dbReference type="InterPro" id="IPR045234">
    <property type="entry name" value="Unkempt-like"/>
</dbReference>
<evidence type="ECO:0000256" key="4">
    <source>
        <dbReference type="ARBA" id="ARBA00022833"/>
    </source>
</evidence>
<keyword evidence="2" id="KW-0677">Repeat</keyword>
<dbReference type="Pfam" id="PF25512">
    <property type="entry name" value="zf-CCCH_AtC3H23"/>
    <property type="match status" value="1"/>
</dbReference>
<feature type="repeat" description="ANK" evidence="6">
    <location>
        <begin position="95"/>
        <end position="130"/>
    </location>
</feature>
<dbReference type="GO" id="GO:0008270">
    <property type="term" value="F:zinc ion binding"/>
    <property type="evidence" value="ECO:0007669"/>
    <property type="project" value="UniProtKB-KW"/>
</dbReference>
<dbReference type="SMART" id="SM00248">
    <property type="entry name" value="ANK"/>
    <property type="match status" value="2"/>
</dbReference>
<dbReference type="FunFam" id="3.30.1370.210:FF:000009">
    <property type="entry name" value="Zinc finger CCCH domain-containing protein 66"/>
    <property type="match status" value="1"/>
</dbReference>
<keyword evidence="1 7" id="KW-0479">Metal-binding</keyword>
<evidence type="ECO:0000256" key="1">
    <source>
        <dbReference type="ARBA" id="ARBA00022723"/>
    </source>
</evidence>
<gene>
    <name evidence="10" type="ORF">JCGZ_08456</name>
</gene>
<evidence type="ECO:0000256" key="5">
    <source>
        <dbReference type="ARBA" id="ARBA00023125"/>
    </source>
</evidence>
<evidence type="ECO:0000256" key="3">
    <source>
        <dbReference type="ARBA" id="ARBA00022771"/>
    </source>
</evidence>
<protein>
    <recommendedName>
        <fullName evidence="9">C3H1-type domain-containing protein</fullName>
    </recommendedName>
</protein>
<dbReference type="Gene3D" id="1.25.40.20">
    <property type="entry name" value="Ankyrin repeat-containing domain"/>
    <property type="match status" value="1"/>
</dbReference>
<dbReference type="Pfam" id="PF00642">
    <property type="entry name" value="zf-CCCH"/>
    <property type="match status" value="1"/>
</dbReference>
<dbReference type="InterPro" id="IPR057444">
    <property type="entry name" value="Znf-CCCH_AtC3H23-like"/>
</dbReference>
<sequence length="689" mass="74683">MENEFQKQDGYYCDLSILLELSASNDLLGFKRAIEEEGHDVNELGLWYGRRIGSRKMGFEERTPLMIAALFGSKDILNYILEMGRVDVNRCCGSDGATALHCAVAGGSASTLEVVKLLLDASADPDAVDANGNHAADLIAPVVSSGFVSKRKALEIMLKGGSTTEETCFMVDQNSNETDGQEQQEASTPRVSKDGTEKKEYPVDLTLPDIKNGIYGTDEFRMYTFKVKPCSRAYSHDWTECPFVHPGENARRRDPRKYHYSCVPCPEFRKGSCRLGDACEYAHGIFECWLHPAQYRTRLCKDETNCSRRVCFFAHKPEELRPLYASTGSAVPSPRSFSANCSGLDMGSLSPLALGSPSVLIPPTSTPPMTPTGSSSPMGGWPNQCNIVPPTLQLPGSRLKSALSARDMDLEMELLGLDNHRRRQQQLIDEISGLSSPSSWNNGLSTASAYAAPGDRTAELNRLGGVKPTNLEDIFGSADPTILSPVQGLSVDATTSKLQSPTGIQMRQNINQQLRSSYPAGFSSSPVRTSTFGIDPSGPAAAAVLSSRSAAFAKRSQSFIERSAVNRHTGFSSPTSSATIMPSNLSDWGSPDGKLDWGIQGEQLNKLQKSASFGIRSNGNSLAGSAVPLPATLDEPDVSWVQSLVKDTPSMNSGQLGFEQQQCHLNTGGSEMLPAWVEQLYIEQEQMVA</sequence>
<evidence type="ECO:0000256" key="7">
    <source>
        <dbReference type="PROSITE-ProRule" id="PRU00723"/>
    </source>
</evidence>
<dbReference type="AlphaFoldDB" id="A0A067LPM4"/>
<proteinExistence type="predicted"/>
<feature type="domain" description="C3H1-type" evidence="9">
    <location>
        <begin position="264"/>
        <end position="286"/>
    </location>
</feature>
<keyword evidence="3 7" id="KW-0863">Zinc-finger</keyword>
<keyword evidence="11" id="KW-1185">Reference proteome</keyword>
<organism evidence="10 11">
    <name type="scientific">Jatropha curcas</name>
    <name type="common">Barbados nut</name>
    <dbReference type="NCBI Taxonomy" id="180498"/>
    <lineage>
        <taxon>Eukaryota</taxon>
        <taxon>Viridiplantae</taxon>
        <taxon>Streptophyta</taxon>
        <taxon>Embryophyta</taxon>
        <taxon>Tracheophyta</taxon>
        <taxon>Spermatophyta</taxon>
        <taxon>Magnoliopsida</taxon>
        <taxon>eudicotyledons</taxon>
        <taxon>Gunneridae</taxon>
        <taxon>Pentapetalae</taxon>
        <taxon>rosids</taxon>
        <taxon>fabids</taxon>
        <taxon>Malpighiales</taxon>
        <taxon>Euphorbiaceae</taxon>
        <taxon>Crotonoideae</taxon>
        <taxon>Jatropheae</taxon>
        <taxon>Jatropha</taxon>
    </lineage>
</organism>
<dbReference type="InterPro" id="IPR036770">
    <property type="entry name" value="Ankyrin_rpt-contain_sf"/>
</dbReference>
<dbReference type="PROSITE" id="PS50088">
    <property type="entry name" value="ANK_REPEAT"/>
    <property type="match status" value="1"/>
</dbReference>
<keyword evidence="5" id="KW-0238">DNA-binding</keyword>
<dbReference type="PANTHER" id="PTHR14493">
    <property type="entry name" value="UNKEMPT FAMILY MEMBER"/>
    <property type="match status" value="1"/>
</dbReference>
<feature type="zinc finger region" description="C3H1-type" evidence="7">
    <location>
        <begin position="264"/>
        <end position="286"/>
    </location>
</feature>
<feature type="compositionally biased region" description="Polar residues" evidence="8">
    <location>
        <begin position="175"/>
        <end position="190"/>
    </location>
</feature>
<feature type="region of interest" description="Disordered" evidence="8">
    <location>
        <begin position="175"/>
        <end position="199"/>
    </location>
</feature>
<dbReference type="STRING" id="180498.A0A067LPM4"/>
<evidence type="ECO:0000313" key="11">
    <source>
        <dbReference type="Proteomes" id="UP000027138"/>
    </source>
</evidence>
<name>A0A067LPM4_JATCU</name>
<dbReference type="GO" id="GO:0006355">
    <property type="term" value="P:regulation of DNA-templated transcription"/>
    <property type="evidence" value="ECO:0007669"/>
    <property type="project" value="UniProtKB-ARBA"/>
</dbReference>